<dbReference type="EMBL" id="JAYFUL010000102">
    <property type="protein sequence ID" value="MEA5261068.1"/>
    <property type="molecule type" value="Genomic_DNA"/>
</dbReference>
<reference evidence="2 3" key="1">
    <citation type="submission" date="2023-12" db="EMBL/GenBank/DDBJ databases">
        <title>Novel species of the genus Arcicella isolated from rivers.</title>
        <authorList>
            <person name="Lu H."/>
        </authorList>
    </citation>
    <scope>NUCLEOTIDE SEQUENCE [LARGE SCALE GENOMIC DNA]</scope>
    <source>
        <strain evidence="2 3">LMG 21963</strain>
    </source>
</reference>
<name>A0ABU5QVB3_9BACT</name>
<accession>A0ABU5QVB3</accession>
<dbReference type="SUPFAM" id="SSF53098">
    <property type="entry name" value="Ribonuclease H-like"/>
    <property type="match status" value="1"/>
</dbReference>
<dbReference type="Proteomes" id="UP001304671">
    <property type="component" value="Unassembled WGS sequence"/>
</dbReference>
<dbReference type="InterPro" id="IPR012337">
    <property type="entry name" value="RNaseH-like_sf"/>
</dbReference>
<evidence type="ECO:0000259" key="1">
    <source>
        <dbReference type="Pfam" id="PF01609"/>
    </source>
</evidence>
<organism evidence="2 3">
    <name type="scientific">Arcicella aquatica</name>
    <dbReference type="NCBI Taxonomy" id="217141"/>
    <lineage>
        <taxon>Bacteria</taxon>
        <taxon>Pseudomonadati</taxon>
        <taxon>Bacteroidota</taxon>
        <taxon>Cytophagia</taxon>
        <taxon>Cytophagales</taxon>
        <taxon>Flectobacillaceae</taxon>
        <taxon>Arcicella</taxon>
    </lineage>
</organism>
<protein>
    <submittedName>
        <fullName evidence="2">Transposase</fullName>
    </submittedName>
</protein>
<dbReference type="Gene3D" id="3.90.350.10">
    <property type="entry name" value="Transposase Inhibitor Protein From Tn5, Chain A, domain 1"/>
    <property type="match status" value="1"/>
</dbReference>
<proteinExistence type="predicted"/>
<dbReference type="RefSeq" id="WP_323254125.1">
    <property type="nucleotide sequence ID" value="NZ_JAYFUL010000102.1"/>
</dbReference>
<sequence length="261" mass="30467">MIVARHDEIGIPLFWDLLDNRSGNSKAENRKELLGKVISLIGVDRISIVVGDREFIGHEWFKYLKDNNISFCLRIPKSHLITLKNTMVYSVNELLSTQTERYYQDCMIDGIWCNIMLKKLHDGDFLILAGNLPAKQLGGFYRRRWSIEVFFQAVKGRGFNLENTHLKSSDKIKKLLVFVSIAVGICINIGKHYHKKVQKIKTKKHGYKSNSFFRKGLDILREGFRNTNQGFSKIWRELLNILTRWIQIQLTQYQYITKIIG</sequence>
<gene>
    <name evidence="2" type="ORF">VB264_24970</name>
</gene>
<evidence type="ECO:0000313" key="3">
    <source>
        <dbReference type="Proteomes" id="UP001304671"/>
    </source>
</evidence>
<dbReference type="Pfam" id="PF01609">
    <property type="entry name" value="DDE_Tnp_1"/>
    <property type="match status" value="1"/>
</dbReference>
<keyword evidence="3" id="KW-1185">Reference proteome</keyword>
<feature type="domain" description="Transposase IS4-like" evidence="1">
    <location>
        <begin position="43"/>
        <end position="182"/>
    </location>
</feature>
<dbReference type="InterPro" id="IPR002559">
    <property type="entry name" value="Transposase_11"/>
</dbReference>
<evidence type="ECO:0000313" key="2">
    <source>
        <dbReference type="EMBL" id="MEA5261068.1"/>
    </source>
</evidence>
<comment type="caution">
    <text evidence="2">The sequence shown here is derived from an EMBL/GenBank/DDBJ whole genome shotgun (WGS) entry which is preliminary data.</text>
</comment>